<reference evidence="2 3" key="1">
    <citation type="journal article" date="2021" name="Elife">
        <title>Chloroplast acquisition without the gene transfer in kleptoplastic sea slugs, Plakobranchus ocellatus.</title>
        <authorList>
            <person name="Maeda T."/>
            <person name="Takahashi S."/>
            <person name="Yoshida T."/>
            <person name="Shimamura S."/>
            <person name="Takaki Y."/>
            <person name="Nagai Y."/>
            <person name="Toyoda A."/>
            <person name="Suzuki Y."/>
            <person name="Arimoto A."/>
            <person name="Ishii H."/>
            <person name="Satoh N."/>
            <person name="Nishiyama T."/>
            <person name="Hasebe M."/>
            <person name="Maruyama T."/>
            <person name="Minagawa J."/>
            <person name="Obokata J."/>
            <person name="Shigenobu S."/>
        </authorList>
    </citation>
    <scope>NUCLEOTIDE SEQUENCE [LARGE SCALE GENOMIC DNA]</scope>
</reference>
<dbReference type="AlphaFoldDB" id="A0AAV4GZ89"/>
<feature type="non-terminal residue" evidence="2">
    <location>
        <position position="1"/>
    </location>
</feature>
<evidence type="ECO:0000313" key="2">
    <source>
        <dbReference type="EMBL" id="GFR89826.1"/>
    </source>
</evidence>
<proteinExistence type="predicted"/>
<sequence>IEKEVKVAGYKTLTSINEDLAKDQAGKLTSYRNGNRSVFVVKPTGPLPKSVKVTNNFIAFLFYAERDLVEAKAPNRNIQTVSDPPLTPTDHPAISDVSQG</sequence>
<evidence type="ECO:0000313" key="3">
    <source>
        <dbReference type="Proteomes" id="UP000762676"/>
    </source>
</evidence>
<organism evidence="2 3">
    <name type="scientific">Elysia marginata</name>
    <dbReference type="NCBI Taxonomy" id="1093978"/>
    <lineage>
        <taxon>Eukaryota</taxon>
        <taxon>Metazoa</taxon>
        <taxon>Spiralia</taxon>
        <taxon>Lophotrochozoa</taxon>
        <taxon>Mollusca</taxon>
        <taxon>Gastropoda</taxon>
        <taxon>Heterobranchia</taxon>
        <taxon>Euthyneura</taxon>
        <taxon>Panpulmonata</taxon>
        <taxon>Sacoglossa</taxon>
        <taxon>Placobranchoidea</taxon>
        <taxon>Plakobranchidae</taxon>
        <taxon>Elysia</taxon>
    </lineage>
</organism>
<feature type="non-terminal residue" evidence="2">
    <location>
        <position position="100"/>
    </location>
</feature>
<protein>
    <submittedName>
        <fullName evidence="2">Uncharacterized protein</fullName>
    </submittedName>
</protein>
<comment type="caution">
    <text evidence="2">The sequence shown here is derived from an EMBL/GenBank/DDBJ whole genome shotgun (WGS) entry which is preliminary data.</text>
</comment>
<dbReference type="Proteomes" id="UP000762676">
    <property type="component" value="Unassembled WGS sequence"/>
</dbReference>
<accession>A0AAV4GZ89</accession>
<dbReference type="EMBL" id="BMAT01012319">
    <property type="protein sequence ID" value="GFR89826.1"/>
    <property type="molecule type" value="Genomic_DNA"/>
</dbReference>
<name>A0AAV4GZ89_9GAST</name>
<gene>
    <name evidence="2" type="ORF">ElyMa_006135100</name>
</gene>
<feature type="region of interest" description="Disordered" evidence="1">
    <location>
        <begin position="75"/>
        <end position="100"/>
    </location>
</feature>
<evidence type="ECO:0000256" key="1">
    <source>
        <dbReference type="SAM" id="MobiDB-lite"/>
    </source>
</evidence>
<keyword evidence="3" id="KW-1185">Reference proteome</keyword>